<proteinExistence type="predicted"/>
<name>A0A1B8RMS9_9CLOT</name>
<sequence>MARRKKEFTMSKDDLCYEEPIDEICFTDYVPPSKDVVASFCFTDEAKEENAVFEKKETQPVTQINFTSPSIEDKRHKAHPNGITPPIDGEYFEVRRSYSFRKSTLIKLNQIKGTSTDYNIYMNTIIDSAICFYYNHVMKKT</sequence>
<accession>A0A1B8RMS9</accession>
<organism evidence="2 3">
    <name type="scientific">Clostridium paraputrificum</name>
    <dbReference type="NCBI Taxonomy" id="29363"/>
    <lineage>
        <taxon>Bacteria</taxon>
        <taxon>Bacillati</taxon>
        <taxon>Bacillota</taxon>
        <taxon>Clostridia</taxon>
        <taxon>Eubacteriales</taxon>
        <taxon>Clostridiaceae</taxon>
        <taxon>Clostridium</taxon>
    </lineage>
</organism>
<reference evidence="2 3" key="1">
    <citation type="submission" date="2016-06" db="EMBL/GenBank/DDBJ databases">
        <authorList>
            <person name="Kjaerup R.B."/>
            <person name="Dalgaard T.S."/>
            <person name="Juul-Madsen H.R."/>
        </authorList>
    </citation>
    <scope>NUCLEOTIDE SEQUENCE [LARGE SCALE GENOMIC DNA]</scope>
    <source>
        <strain evidence="2 3">373-A1</strain>
    </source>
</reference>
<dbReference type="Proteomes" id="UP000092714">
    <property type="component" value="Unassembled WGS sequence"/>
</dbReference>
<comment type="caution">
    <text evidence="2">The sequence shown here is derived from an EMBL/GenBank/DDBJ whole genome shotgun (WGS) entry which is preliminary data.</text>
</comment>
<evidence type="ECO:0000313" key="3">
    <source>
        <dbReference type="Proteomes" id="UP000092714"/>
    </source>
</evidence>
<evidence type="ECO:0000256" key="1">
    <source>
        <dbReference type="SAM" id="MobiDB-lite"/>
    </source>
</evidence>
<keyword evidence="3" id="KW-1185">Reference proteome</keyword>
<dbReference type="eggNOG" id="ENOG503241M">
    <property type="taxonomic scope" value="Bacteria"/>
</dbReference>
<dbReference type="EMBL" id="MAPZ01000025">
    <property type="protein sequence ID" value="OBY10076.1"/>
    <property type="molecule type" value="Genomic_DNA"/>
</dbReference>
<dbReference type="AlphaFoldDB" id="A0A1B8RMS9"/>
<feature type="region of interest" description="Disordered" evidence="1">
    <location>
        <begin position="64"/>
        <end position="84"/>
    </location>
</feature>
<protein>
    <submittedName>
        <fullName evidence="2">Uncharacterized protein</fullName>
    </submittedName>
</protein>
<evidence type="ECO:0000313" key="2">
    <source>
        <dbReference type="EMBL" id="OBY10076.1"/>
    </source>
</evidence>
<dbReference type="RefSeq" id="WP_065254719.1">
    <property type="nucleotide sequence ID" value="NZ_CAXSZC010000006.1"/>
</dbReference>
<gene>
    <name evidence="2" type="ORF">CP373A1_13320</name>
</gene>
<dbReference type="OrthoDB" id="1905385at2"/>